<name>A0A2S6N953_RHOGL</name>
<evidence type="ECO:0008006" key="4">
    <source>
        <dbReference type="Google" id="ProtNLM"/>
    </source>
</evidence>
<evidence type="ECO:0000313" key="3">
    <source>
        <dbReference type="Proteomes" id="UP000239724"/>
    </source>
</evidence>
<dbReference type="AlphaFoldDB" id="A0A2S6N953"/>
<reference evidence="2 3" key="1">
    <citation type="journal article" date="2018" name="Arch. Microbiol.">
        <title>New insights into the metabolic potential of the phototrophic purple bacterium Rhodopila globiformis DSM 161(T) from its draft genome sequence and evidence for a vanadium-dependent nitrogenase.</title>
        <authorList>
            <person name="Imhoff J.F."/>
            <person name="Rahn T."/>
            <person name="Kunzel S."/>
            <person name="Neulinger S.C."/>
        </authorList>
    </citation>
    <scope>NUCLEOTIDE SEQUENCE [LARGE SCALE GENOMIC DNA]</scope>
    <source>
        <strain evidence="2 3">DSM 161</strain>
    </source>
</reference>
<dbReference type="Proteomes" id="UP000239724">
    <property type="component" value="Unassembled WGS sequence"/>
</dbReference>
<sequence>MDRIILAALFLTPFALARAEATGLVNTEAGTFRCQGSIVRLDAKGVPSSGEPGGKLRPCPQLVEVKDTV</sequence>
<accession>A0A2S6N953</accession>
<feature type="signal peptide" evidence="1">
    <location>
        <begin position="1"/>
        <end position="17"/>
    </location>
</feature>
<protein>
    <recommendedName>
        <fullName evidence="4">Nuclease</fullName>
    </recommendedName>
</protein>
<evidence type="ECO:0000313" key="2">
    <source>
        <dbReference type="EMBL" id="PPQ31139.1"/>
    </source>
</evidence>
<feature type="chain" id="PRO_5015447347" description="Nuclease" evidence="1">
    <location>
        <begin position="18"/>
        <end position="69"/>
    </location>
</feature>
<comment type="caution">
    <text evidence="2">The sequence shown here is derived from an EMBL/GenBank/DDBJ whole genome shotgun (WGS) entry which is preliminary data.</text>
</comment>
<keyword evidence="3" id="KW-1185">Reference proteome</keyword>
<dbReference type="RefSeq" id="WP_104520201.1">
    <property type="nucleotide sequence ID" value="NZ_NHRY01000197.1"/>
</dbReference>
<organism evidence="2 3">
    <name type="scientific">Rhodopila globiformis</name>
    <name type="common">Rhodopseudomonas globiformis</name>
    <dbReference type="NCBI Taxonomy" id="1071"/>
    <lineage>
        <taxon>Bacteria</taxon>
        <taxon>Pseudomonadati</taxon>
        <taxon>Pseudomonadota</taxon>
        <taxon>Alphaproteobacteria</taxon>
        <taxon>Acetobacterales</taxon>
        <taxon>Acetobacteraceae</taxon>
        <taxon>Rhodopila</taxon>
    </lineage>
</organism>
<keyword evidence="1" id="KW-0732">Signal</keyword>
<dbReference type="EMBL" id="NHRY01000197">
    <property type="protein sequence ID" value="PPQ31139.1"/>
    <property type="molecule type" value="Genomic_DNA"/>
</dbReference>
<proteinExistence type="predicted"/>
<gene>
    <name evidence="2" type="ORF">CCS01_17955</name>
</gene>
<evidence type="ECO:0000256" key="1">
    <source>
        <dbReference type="SAM" id="SignalP"/>
    </source>
</evidence>